<keyword evidence="2" id="KW-1185">Reference proteome</keyword>
<comment type="caution">
    <text evidence="1">The sequence shown here is derived from an EMBL/GenBank/DDBJ whole genome shotgun (WGS) entry which is preliminary data.</text>
</comment>
<dbReference type="Proteomes" id="UP001367676">
    <property type="component" value="Unassembled WGS sequence"/>
</dbReference>
<organism evidence="1 2">
    <name type="scientific">Parthenolecanium corni</name>
    <dbReference type="NCBI Taxonomy" id="536013"/>
    <lineage>
        <taxon>Eukaryota</taxon>
        <taxon>Metazoa</taxon>
        <taxon>Ecdysozoa</taxon>
        <taxon>Arthropoda</taxon>
        <taxon>Hexapoda</taxon>
        <taxon>Insecta</taxon>
        <taxon>Pterygota</taxon>
        <taxon>Neoptera</taxon>
        <taxon>Paraneoptera</taxon>
        <taxon>Hemiptera</taxon>
        <taxon>Sternorrhyncha</taxon>
        <taxon>Coccoidea</taxon>
        <taxon>Coccidae</taxon>
        <taxon>Parthenolecanium</taxon>
    </lineage>
</organism>
<evidence type="ECO:0000313" key="1">
    <source>
        <dbReference type="EMBL" id="KAK7580403.1"/>
    </source>
</evidence>
<dbReference type="AlphaFoldDB" id="A0AAN9TAF8"/>
<evidence type="ECO:0000313" key="2">
    <source>
        <dbReference type="Proteomes" id="UP001367676"/>
    </source>
</evidence>
<gene>
    <name evidence="1" type="ORF">V9T40_001032</name>
</gene>
<dbReference type="EMBL" id="JBBCAQ010000034">
    <property type="protein sequence ID" value="KAK7580403.1"/>
    <property type="molecule type" value="Genomic_DNA"/>
</dbReference>
<proteinExistence type="predicted"/>
<accession>A0AAN9TAF8</accession>
<sequence>MAQSKSGNMIGVQSSSPIEKVYFSINSSKMSTYRRNEIFLDRIRGCGLESLVVSDRYVKKNVAPANQSEIPNVPEKETQSTVNPPRIAGFRVTAAVLNL</sequence>
<name>A0AAN9TAF8_9HEMI</name>
<protein>
    <submittedName>
        <fullName evidence="1">Uncharacterized protein</fullName>
    </submittedName>
</protein>
<reference evidence="1 2" key="1">
    <citation type="submission" date="2024-03" db="EMBL/GenBank/DDBJ databases">
        <title>Adaptation during the transition from Ophiocordyceps entomopathogen to insect associate is accompanied by gene loss and intensified selection.</title>
        <authorList>
            <person name="Ward C.M."/>
            <person name="Onetto C.A."/>
            <person name="Borneman A.R."/>
        </authorList>
    </citation>
    <scope>NUCLEOTIDE SEQUENCE [LARGE SCALE GENOMIC DNA]</scope>
    <source>
        <strain evidence="1">AWRI1</strain>
        <tissue evidence="1">Single Adult Female</tissue>
    </source>
</reference>